<dbReference type="NCBIfam" id="TIGR00322">
    <property type="entry name" value="diphth2_R"/>
    <property type="match status" value="1"/>
</dbReference>
<sequence length="168" mass="18624">TQWDFCVRFIGCDTVIMGDVTYGACCVDDLTARALGCDLMVHCGYSCLIPIDSTKGIKMLYVFVDIKLDATHFVNTVRHNFEAGKSLALLSTIQFVTTLQAVYQDLCKDYQVEISQCKPLSPGEILGCTGMHSSKQGNNYVIYYLGDGRFHLEAVMIANPSTPAYMYT</sequence>
<evidence type="ECO:0000256" key="7">
    <source>
        <dbReference type="ARBA" id="ARBA00032574"/>
    </source>
</evidence>
<dbReference type="Pfam" id="PF01866">
    <property type="entry name" value="Diphthamide_syn"/>
    <property type="match status" value="1"/>
</dbReference>
<evidence type="ECO:0000256" key="9">
    <source>
        <dbReference type="ARBA" id="ARBA00048403"/>
    </source>
</evidence>
<comment type="caution">
    <text evidence="10">The sequence shown here is derived from an EMBL/GenBank/DDBJ whole genome shotgun (WGS) entry which is preliminary data.</text>
</comment>
<name>A0AAU9Y1Q3_9CNID</name>
<evidence type="ECO:0000256" key="8">
    <source>
        <dbReference type="ARBA" id="ARBA00032789"/>
    </source>
</evidence>
<dbReference type="GO" id="GO:0090560">
    <property type="term" value="F:2-(3-amino-3-carboxypropyl)histidine synthase activity"/>
    <property type="evidence" value="ECO:0007669"/>
    <property type="project" value="UniProtKB-EC"/>
</dbReference>
<evidence type="ECO:0000256" key="4">
    <source>
        <dbReference type="ARBA" id="ARBA00022679"/>
    </source>
</evidence>
<dbReference type="Gene3D" id="3.40.50.11840">
    <property type="entry name" value="Diphthamide synthesis DPH1/DPH2 domain 1"/>
    <property type="match status" value="1"/>
</dbReference>
<dbReference type="EC" id="2.5.1.108" evidence="2"/>
<gene>
    <name evidence="10" type="ORF">PMEA_00003229</name>
</gene>
<dbReference type="GO" id="GO:0017183">
    <property type="term" value="P:protein histidyl modification to diphthamide"/>
    <property type="evidence" value="ECO:0007669"/>
    <property type="project" value="InterPro"/>
</dbReference>
<proteinExistence type="inferred from homology"/>
<dbReference type="Gene3D" id="3.40.50.11850">
    <property type="entry name" value="Diphthamide synthesis DPH1/DPH2 domain 2"/>
    <property type="match status" value="1"/>
</dbReference>
<keyword evidence="5" id="KW-0949">S-adenosyl-L-methionine</keyword>
<keyword evidence="11" id="KW-1185">Reference proteome</keyword>
<dbReference type="EMBL" id="CALNXJ010000110">
    <property type="protein sequence ID" value="CAH3164873.1"/>
    <property type="molecule type" value="Genomic_DNA"/>
</dbReference>
<dbReference type="PANTHER" id="PTHR10762">
    <property type="entry name" value="DIPHTHAMIDE BIOSYNTHESIS PROTEIN"/>
    <property type="match status" value="1"/>
</dbReference>
<dbReference type="InterPro" id="IPR016435">
    <property type="entry name" value="DPH1/DPH2"/>
</dbReference>
<evidence type="ECO:0000313" key="10">
    <source>
        <dbReference type="EMBL" id="CAH3164873.1"/>
    </source>
</evidence>
<evidence type="ECO:0000256" key="2">
    <source>
        <dbReference type="ARBA" id="ARBA00012221"/>
    </source>
</evidence>
<dbReference type="SFLD" id="SFLDS00032">
    <property type="entry name" value="Radical_SAM_3-amino-3-carboxyp"/>
    <property type="match status" value="1"/>
</dbReference>
<evidence type="ECO:0000313" key="11">
    <source>
        <dbReference type="Proteomes" id="UP001159428"/>
    </source>
</evidence>
<keyword evidence="4" id="KW-0808">Transferase</keyword>
<comment type="similarity">
    <text evidence="1">Belongs to the DPH1/DPH2 family. DPH1 subfamily.</text>
</comment>
<comment type="catalytic activity">
    <reaction evidence="9">
        <text>L-histidyl-[translation elongation factor 2] + S-adenosyl-L-methionine = 2-[(3S)-amino-3-carboxypropyl]-L-histidyl-[translation elongation factor 2] + S-methyl-5'-thioadenosine + H(+)</text>
        <dbReference type="Rhea" id="RHEA:36783"/>
        <dbReference type="Rhea" id="RHEA-COMP:9748"/>
        <dbReference type="Rhea" id="RHEA-COMP:9749"/>
        <dbReference type="ChEBI" id="CHEBI:15378"/>
        <dbReference type="ChEBI" id="CHEBI:17509"/>
        <dbReference type="ChEBI" id="CHEBI:29979"/>
        <dbReference type="ChEBI" id="CHEBI:59789"/>
        <dbReference type="ChEBI" id="CHEBI:73995"/>
        <dbReference type="EC" id="2.5.1.108"/>
    </reaction>
</comment>
<dbReference type="PANTHER" id="PTHR10762:SF1">
    <property type="entry name" value="2-(3-AMINO-3-CARBOXYPROPYL)HISTIDINE SYNTHASE SUBUNIT 1"/>
    <property type="match status" value="1"/>
</dbReference>
<evidence type="ECO:0000256" key="1">
    <source>
        <dbReference type="ARBA" id="ARBA00010173"/>
    </source>
</evidence>
<feature type="non-terminal residue" evidence="10">
    <location>
        <position position="1"/>
    </location>
</feature>
<dbReference type="InterPro" id="IPR042263">
    <property type="entry name" value="DPH1/DPH2_1"/>
</dbReference>
<evidence type="ECO:0000256" key="5">
    <source>
        <dbReference type="ARBA" id="ARBA00022691"/>
    </source>
</evidence>
<evidence type="ECO:0000256" key="6">
    <source>
        <dbReference type="ARBA" id="ARBA00031690"/>
    </source>
</evidence>
<reference evidence="10 11" key="1">
    <citation type="submission" date="2022-05" db="EMBL/GenBank/DDBJ databases">
        <authorList>
            <consortium name="Genoscope - CEA"/>
            <person name="William W."/>
        </authorList>
    </citation>
    <scope>NUCLEOTIDE SEQUENCE [LARGE SCALE GENOMIC DNA]</scope>
</reference>
<evidence type="ECO:0000256" key="3">
    <source>
        <dbReference type="ARBA" id="ARBA00021915"/>
    </source>
</evidence>
<dbReference type="InterPro" id="IPR042264">
    <property type="entry name" value="DPH1/DPH2_2"/>
</dbReference>
<dbReference type="AlphaFoldDB" id="A0AAU9Y1Q3"/>
<organism evidence="10 11">
    <name type="scientific">Pocillopora meandrina</name>
    <dbReference type="NCBI Taxonomy" id="46732"/>
    <lineage>
        <taxon>Eukaryota</taxon>
        <taxon>Metazoa</taxon>
        <taxon>Cnidaria</taxon>
        <taxon>Anthozoa</taxon>
        <taxon>Hexacorallia</taxon>
        <taxon>Scleractinia</taxon>
        <taxon>Astrocoeniina</taxon>
        <taxon>Pocilloporidae</taxon>
        <taxon>Pocillopora</taxon>
    </lineage>
</organism>
<dbReference type="Proteomes" id="UP001159428">
    <property type="component" value="Unassembled WGS sequence"/>
</dbReference>
<protein>
    <recommendedName>
        <fullName evidence="3">2-(3-amino-3-carboxypropyl)histidine synthase subunit 1</fullName>
        <ecNumber evidence="2">2.5.1.108</ecNumber>
    </recommendedName>
    <alternativeName>
        <fullName evidence="7">Diphthamide biosynthesis protein 1</fullName>
    </alternativeName>
    <alternativeName>
        <fullName evidence="8">Diphtheria toxin resistance protein 1</fullName>
    </alternativeName>
    <alternativeName>
        <fullName evidence="6">S-adenosyl-L-methionine:L-histidine 3-amino-3-carboxypropyltransferase 1</fullName>
    </alternativeName>
</protein>
<accession>A0AAU9Y1Q3</accession>